<evidence type="ECO:0000313" key="2">
    <source>
        <dbReference type="EMBL" id="KAJ1133092.1"/>
    </source>
</evidence>
<dbReference type="AlphaFoldDB" id="A0AAV7PXL7"/>
<protein>
    <submittedName>
        <fullName evidence="2">Uncharacterized protein</fullName>
    </submittedName>
</protein>
<comment type="caution">
    <text evidence="2">The sequence shown here is derived from an EMBL/GenBank/DDBJ whole genome shotgun (WGS) entry which is preliminary data.</text>
</comment>
<dbReference type="Proteomes" id="UP001066276">
    <property type="component" value="Chromosome 7"/>
</dbReference>
<sequence>MQEPAESLLMEPEILPALGTRLGLCKKRRLLARAAAPGARRRAPDLQPARSARAPPRGLRVPAETGRGLRLPACRRTGTTPPGREADRNYISRHAYGQELQLPAGARKGTTPPGRQADRTTAPGWSADRSYTSRQAGGPNYSSRLECGQELQLPADICRPELQHPAGTRTRDSAPGRRPGTTVPSRQVDRNYSYRKVS</sequence>
<feature type="region of interest" description="Disordered" evidence="1">
    <location>
        <begin position="33"/>
        <end position="198"/>
    </location>
</feature>
<organism evidence="2 3">
    <name type="scientific">Pleurodeles waltl</name>
    <name type="common">Iberian ribbed newt</name>
    <dbReference type="NCBI Taxonomy" id="8319"/>
    <lineage>
        <taxon>Eukaryota</taxon>
        <taxon>Metazoa</taxon>
        <taxon>Chordata</taxon>
        <taxon>Craniata</taxon>
        <taxon>Vertebrata</taxon>
        <taxon>Euteleostomi</taxon>
        <taxon>Amphibia</taxon>
        <taxon>Batrachia</taxon>
        <taxon>Caudata</taxon>
        <taxon>Salamandroidea</taxon>
        <taxon>Salamandridae</taxon>
        <taxon>Pleurodelinae</taxon>
        <taxon>Pleurodeles</taxon>
    </lineage>
</organism>
<reference evidence="2" key="1">
    <citation type="journal article" date="2022" name="bioRxiv">
        <title>Sequencing and chromosome-scale assembly of the giantPleurodeles waltlgenome.</title>
        <authorList>
            <person name="Brown T."/>
            <person name="Elewa A."/>
            <person name="Iarovenko S."/>
            <person name="Subramanian E."/>
            <person name="Araus A.J."/>
            <person name="Petzold A."/>
            <person name="Susuki M."/>
            <person name="Suzuki K.-i.T."/>
            <person name="Hayashi T."/>
            <person name="Toyoda A."/>
            <person name="Oliveira C."/>
            <person name="Osipova E."/>
            <person name="Leigh N.D."/>
            <person name="Simon A."/>
            <person name="Yun M.H."/>
        </authorList>
    </citation>
    <scope>NUCLEOTIDE SEQUENCE</scope>
    <source>
        <strain evidence="2">20211129_DDA</strain>
        <tissue evidence="2">Liver</tissue>
    </source>
</reference>
<evidence type="ECO:0000313" key="3">
    <source>
        <dbReference type="Proteomes" id="UP001066276"/>
    </source>
</evidence>
<gene>
    <name evidence="2" type="ORF">NDU88_011391</name>
</gene>
<evidence type="ECO:0000256" key="1">
    <source>
        <dbReference type="SAM" id="MobiDB-lite"/>
    </source>
</evidence>
<name>A0AAV7PXL7_PLEWA</name>
<accession>A0AAV7PXL7</accession>
<feature type="compositionally biased region" description="Polar residues" evidence="1">
    <location>
        <begin position="129"/>
        <end position="143"/>
    </location>
</feature>
<proteinExistence type="predicted"/>
<dbReference type="EMBL" id="JANPWB010000011">
    <property type="protein sequence ID" value="KAJ1133092.1"/>
    <property type="molecule type" value="Genomic_DNA"/>
</dbReference>
<keyword evidence="3" id="KW-1185">Reference proteome</keyword>